<accession>Q239U0</accession>
<dbReference type="KEGG" id="tet:TTHERM_00746900"/>
<dbReference type="EMBL" id="GG662726">
    <property type="protein sequence ID" value="EAR93318.2"/>
    <property type="molecule type" value="Genomic_DNA"/>
</dbReference>
<dbReference type="InParanoid" id="Q239U0"/>
<evidence type="ECO:0000313" key="1">
    <source>
        <dbReference type="EMBL" id="EAR93318.2"/>
    </source>
</evidence>
<proteinExistence type="predicted"/>
<sequence length="444" mass="52948">MKNICSILSDLQAKSDFVRLIKENHNYFLCAVDDYFFDNKENWKTKNLEETNSQPQAYKLKIEITQFYPEFIKYITFFTNSLVGLLKQQQNVENLLFNKQDTTLDQIIESFFANPIAESCQSMQSNQYKSCNEQEVYEYLQNLILQQDIDELRASKKLEKIVNNFYNLMMILMIEQGDLQVQFKNPQNINVRQFKTLQFEKLAILLQETFHIVHGEFEKSRSDFQKIEFYLQKQNLELEANHLEINLNYQETQDLNFKLKGDKYYKFEGFYNMPSIKSNYIYFQCYYDTEFSPQITINLYPYLLIDNYRGKCVIVNNIYESNFQGGKIKKLIFQQKYPTDSDFDIICRNNPEIEIYDSKVKQAVCQKESMYGYIYDRIKVVQIPSILNGAYCFIYDPKVSDLDELEELMLEDQMILLITVLNKYKEQFMLQNSVSMITADLFYI</sequence>
<dbReference type="GeneID" id="7841553"/>
<gene>
    <name evidence="1" type="ORF">TTHERM_00746900</name>
</gene>
<dbReference type="RefSeq" id="XP_001013563.2">
    <property type="nucleotide sequence ID" value="XM_001013563.2"/>
</dbReference>
<reference evidence="2" key="1">
    <citation type="journal article" date="2006" name="PLoS Biol.">
        <title>Macronuclear genome sequence of the ciliate Tetrahymena thermophila, a model eukaryote.</title>
        <authorList>
            <person name="Eisen J.A."/>
            <person name="Coyne R.S."/>
            <person name="Wu M."/>
            <person name="Wu D."/>
            <person name="Thiagarajan M."/>
            <person name="Wortman J.R."/>
            <person name="Badger J.H."/>
            <person name="Ren Q."/>
            <person name="Amedeo P."/>
            <person name="Jones K.M."/>
            <person name="Tallon L.J."/>
            <person name="Delcher A.L."/>
            <person name="Salzberg S.L."/>
            <person name="Silva J.C."/>
            <person name="Haas B.J."/>
            <person name="Majoros W.H."/>
            <person name="Farzad M."/>
            <person name="Carlton J.M."/>
            <person name="Smith R.K. Jr."/>
            <person name="Garg J."/>
            <person name="Pearlman R.E."/>
            <person name="Karrer K.M."/>
            <person name="Sun L."/>
            <person name="Manning G."/>
            <person name="Elde N.C."/>
            <person name="Turkewitz A.P."/>
            <person name="Asai D.J."/>
            <person name="Wilkes D.E."/>
            <person name="Wang Y."/>
            <person name="Cai H."/>
            <person name="Collins K."/>
            <person name="Stewart B.A."/>
            <person name="Lee S.R."/>
            <person name="Wilamowska K."/>
            <person name="Weinberg Z."/>
            <person name="Ruzzo W.L."/>
            <person name="Wloga D."/>
            <person name="Gaertig J."/>
            <person name="Frankel J."/>
            <person name="Tsao C.-C."/>
            <person name="Gorovsky M.A."/>
            <person name="Keeling P.J."/>
            <person name="Waller R.F."/>
            <person name="Patron N.J."/>
            <person name="Cherry J.M."/>
            <person name="Stover N.A."/>
            <person name="Krieger C.J."/>
            <person name="del Toro C."/>
            <person name="Ryder H.F."/>
            <person name="Williamson S.C."/>
            <person name="Barbeau R.A."/>
            <person name="Hamilton E.P."/>
            <person name="Orias E."/>
        </authorList>
    </citation>
    <scope>NUCLEOTIDE SEQUENCE [LARGE SCALE GENOMIC DNA]</scope>
    <source>
        <strain evidence="2">SB210</strain>
    </source>
</reference>
<dbReference type="Proteomes" id="UP000009168">
    <property type="component" value="Unassembled WGS sequence"/>
</dbReference>
<evidence type="ECO:0000313" key="2">
    <source>
        <dbReference type="Proteomes" id="UP000009168"/>
    </source>
</evidence>
<dbReference type="HOGENOM" id="CLU_736704_0_0_1"/>
<keyword evidence="2" id="KW-1185">Reference proteome</keyword>
<dbReference type="AlphaFoldDB" id="Q239U0"/>
<name>Q239U0_TETTS</name>
<protein>
    <submittedName>
        <fullName evidence="1">Uncharacterized protein</fullName>
    </submittedName>
</protein>
<organism evidence="1 2">
    <name type="scientific">Tetrahymena thermophila (strain SB210)</name>
    <dbReference type="NCBI Taxonomy" id="312017"/>
    <lineage>
        <taxon>Eukaryota</taxon>
        <taxon>Sar</taxon>
        <taxon>Alveolata</taxon>
        <taxon>Ciliophora</taxon>
        <taxon>Intramacronucleata</taxon>
        <taxon>Oligohymenophorea</taxon>
        <taxon>Hymenostomatida</taxon>
        <taxon>Tetrahymenina</taxon>
        <taxon>Tetrahymenidae</taxon>
        <taxon>Tetrahymena</taxon>
    </lineage>
</organism>